<dbReference type="Proteomes" id="UP000218899">
    <property type="component" value="Chromosome"/>
</dbReference>
<evidence type="ECO:0000313" key="2">
    <source>
        <dbReference type="Proteomes" id="UP000218899"/>
    </source>
</evidence>
<dbReference type="KEGG" id="sva:SVA_0779"/>
<gene>
    <name evidence="1" type="ORF">SVA_0779</name>
</gene>
<dbReference type="RefSeq" id="WP_148665366.1">
    <property type="nucleotide sequence ID" value="NZ_AP014936.1"/>
</dbReference>
<proteinExistence type="predicted"/>
<name>A0A1B4V1J3_9GAMM</name>
<accession>A0A1B4V1J3</accession>
<sequence length="116" mass="12830">MPDLHSLTAPLSIRFPDGTRHVMAEHFPHPKGLLWFEPYWHLGDPDKTIHLTEGAIRGEGPWKVGDAVVNVLGCHGTDAALASAFEAWRHYLAANANDYPPRPLVEAIARRYGATP</sequence>
<dbReference type="OrthoDB" id="9785495at2"/>
<reference evidence="1 2" key="1">
    <citation type="submission" date="2015-08" db="EMBL/GenBank/DDBJ databases">
        <title>Complete genome sequence of Sulfurifustis variabilis.</title>
        <authorList>
            <person name="Miura A."/>
            <person name="Kojima H."/>
            <person name="Fukui M."/>
        </authorList>
    </citation>
    <scope>NUCLEOTIDE SEQUENCE [LARGE SCALE GENOMIC DNA]</scope>
    <source>
        <strain evidence="2">skN76</strain>
    </source>
</reference>
<dbReference type="AlphaFoldDB" id="A0A1B4V1J3"/>
<keyword evidence="2" id="KW-1185">Reference proteome</keyword>
<organism evidence="1 2">
    <name type="scientific">Sulfurifustis variabilis</name>
    <dbReference type="NCBI Taxonomy" id="1675686"/>
    <lineage>
        <taxon>Bacteria</taxon>
        <taxon>Pseudomonadati</taxon>
        <taxon>Pseudomonadota</taxon>
        <taxon>Gammaproteobacteria</taxon>
        <taxon>Acidiferrobacterales</taxon>
        <taxon>Acidiferrobacteraceae</taxon>
        <taxon>Sulfurifustis</taxon>
    </lineage>
</organism>
<dbReference type="EMBL" id="AP014936">
    <property type="protein sequence ID" value="BAU47358.1"/>
    <property type="molecule type" value="Genomic_DNA"/>
</dbReference>
<evidence type="ECO:0000313" key="1">
    <source>
        <dbReference type="EMBL" id="BAU47358.1"/>
    </source>
</evidence>
<protein>
    <submittedName>
        <fullName evidence="1">Uncharacterized protein</fullName>
    </submittedName>
</protein>